<evidence type="ECO:0000313" key="1">
    <source>
        <dbReference type="EMBL" id="KKB24961.1"/>
    </source>
</evidence>
<organism evidence="1 2">
    <name type="scientific">Staphylococcus carnosus</name>
    <dbReference type="NCBI Taxonomy" id="1281"/>
    <lineage>
        <taxon>Bacteria</taxon>
        <taxon>Bacillati</taxon>
        <taxon>Bacillota</taxon>
        <taxon>Bacilli</taxon>
        <taxon>Bacillales</taxon>
        <taxon>Staphylococcaceae</taxon>
        <taxon>Staphylococcus</taxon>
    </lineage>
</organism>
<dbReference type="AlphaFoldDB" id="A0AAJ0JPD2"/>
<dbReference type="InterPro" id="IPR018918">
    <property type="entry name" value="DUF2483"/>
</dbReference>
<reference evidence="1 2" key="1">
    <citation type="submission" date="2015-03" db="EMBL/GenBank/DDBJ databases">
        <title>Draft Genome Sequence of S. carnosus subsp. utilis LTH 7013, Isolated from South Tirolean Ham.</title>
        <authorList>
            <person name="Mueller A."/>
            <person name="Huptas C."/>
            <person name="Wenning M."/>
            <person name="Weiss A."/>
            <person name="Schmidt H."/>
        </authorList>
    </citation>
    <scope>NUCLEOTIDE SEQUENCE [LARGE SCALE GENOMIC DNA]</scope>
    <source>
        <strain evidence="1 2">LTH7013</strain>
    </source>
</reference>
<dbReference type="Proteomes" id="UP000033530">
    <property type="component" value="Unassembled WGS sequence"/>
</dbReference>
<evidence type="ECO:0000313" key="2">
    <source>
        <dbReference type="Proteomes" id="UP000033530"/>
    </source>
</evidence>
<protein>
    <submittedName>
        <fullName evidence="1">Uncharacterized protein</fullName>
    </submittedName>
</protein>
<dbReference type="RefSeq" id="WP_046100092.1">
    <property type="nucleotide sequence ID" value="NZ_BKAP01000035.1"/>
</dbReference>
<name>A0AAJ0JPD2_STACA</name>
<proteinExistence type="predicted"/>
<sequence length="74" mass="8710">MKSTVTYLIKMKETNLYIINRPTYNNPTVKYSTDKRDAREFNGLEDAEVDMNNHVAIKKVVTETTEYEEVDFNE</sequence>
<dbReference type="EMBL" id="LAIU01000005">
    <property type="protein sequence ID" value="KKB24961.1"/>
    <property type="molecule type" value="Genomic_DNA"/>
</dbReference>
<comment type="caution">
    <text evidence="1">The sequence shown here is derived from an EMBL/GenBank/DDBJ whole genome shotgun (WGS) entry which is preliminary data.</text>
</comment>
<gene>
    <name evidence="1" type="ORF">VV61_07725</name>
</gene>
<accession>A0AAJ0JPD2</accession>
<dbReference type="Pfam" id="PF10656">
    <property type="entry name" value="DUF2483"/>
    <property type="match status" value="1"/>
</dbReference>